<dbReference type="Gene3D" id="1.10.3120.10">
    <property type="entry name" value="Trigger factor, C-terminal domain"/>
    <property type="match status" value="1"/>
</dbReference>
<dbReference type="GO" id="GO:0006457">
    <property type="term" value="P:protein folding"/>
    <property type="evidence" value="ECO:0007669"/>
    <property type="project" value="InterPro"/>
</dbReference>
<proteinExistence type="predicted"/>
<feature type="domain" description="Trigger factor C-terminal" evidence="4">
    <location>
        <begin position="135"/>
        <end position="218"/>
    </location>
</feature>
<reference evidence="5 6" key="1">
    <citation type="journal article" date="2015" name="Nature">
        <title>rRNA introns, odd ribosomes, and small enigmatic genomes across a large radiation of phyla.</title>
        <authorList>
            <person name="Brown C.T."/>
            <person name="Hug L.A."/>
            <person name="Thomas B.C."/>
            <person name="Sharon I."/>
            <person name="Castelle C.J."/>
            <person name="Singh A."/>
            <person name="Wilkins M.J."/>
            <person name="Williams K.H."/>
            <person name="Banfield J.F."/>
        </authorList>
    </citation>
    <scope>NUCLEOTIDE SEQUENCE [LARGE SCALE GENOMIC DNA]</scope>
</reference>
<dbReference type="InterPro" id="IPR008880">
    <property type="entry name" value="Trigger_fac_C"/>
</dbReference>
<dbReference type="SUPFAM" id="SSF102735">
    <property type="entry name" value="Trigger factor ribosome-binding domain"/>
    <property type="match status" value="1"/>
</dbReference>
<evidence type="ECO:0000313" key="5">
    <source>
        <dbReference type="EMBL" id="KKU56072.1"/>
    </source>
</evidence>
<evidence type="ECO:0000256" key="2">
    <source>
        <dbReference type="ARBA" id="ARBA00023235"/>
    </source>
</evidence>
<evidence type="ECO:0000256" key="1">
    <source>
        <dbReference type="ARBA" id="ARBA00023110"/>
    </source>
</evidence>
<feature type="domain" description="Trigger factor ribosome-binding bacterial" evidence="3">
    <location>
        <begin position="7"/>
        <end position="121"/>
    </location>
</feature>
<evidence type="ECO:0000259" key="3">
    <source>
        <dbReference type="Pfam" id="PF05697"/>
    </source>
</evidence>
<evidence type="ECO:0000259" key="4">
    <source>
        <dbReference type="Pfam" id="PF05698"/>
    </source>
</evidence>
<protein>
    <submittedName>
        <fullName evidence="5">Trigger factor</fullName>
    </submittedName>
</protein>
<sequence>MPPPASTLTRLENGTLEIRLTLPWPEIQSALEKEVLAAIKTARLPGFRPGSAPRHLVEPRLDRARLLSQAVQKLLPQISSRAVTDHQLKPALLPHLHIDSGNVGQDWQITATTCEAPIVNLNLPTKPPKTIKQLNGFLDYLRQKTALKIPDLLVEEEANHRLSSLAENLTRLGLTPESYLATKKMRPEDLKSELTRQSRTDLETEFILSHIQTRAKLQDRKATLDFLQNLL</sequence>
<dbReference type="Proteomes" id="UP000034607">
    <property type="component" value="Unassembled WGS sequence"/>
</dbReference>
<dbReference type="Pfam" id="PF05698">
    <property type="entry name" value="Trigger_C"/>
    <property type="match status" value="1"/>
</dbReference>
<keyword evidence="2" id="KW-0413">Isomerase</keyword>
<dbReference type="InterPro" id="IPR027304">
    <property type="entry name" value="Trigger_fact/SurA_dom_sf"/>
</dbReference>
<dbReference type="InterPro" id="IPR036611">
    <property type="entry name" value="Trigger_fac_ribosome-bd_sf"/>
</dbReference>
<comment type="caution">
    <text evidence="5">The sequence shown here is derived from an EMBL/GenBank/DDBJ whole genome shotgun (WGS) entry which is preliminary data.</text>
</comment>
<dbReference type="GO" id="GO:0015031">
    <property type="term" value="P:protein transport"/>
    <property type="evidence" value="ECO:0007669"/>
    <property type="project" value="InterPro"/>
</dbReference>
<dbReference type="InterPro" id="IPR008881">
    <property type="entry name" value="Trigger_fac_ribosome-bd_bac"/>
</dbReference>
<dbReference type="GO" id="GO:0003755">
    <property type="term" value="F:peptidyl-prolyl cis-trans isomerase activity"/>
    <property type="evidence" value="ECO:0007669"/>
    <property type="project" value="UniProtKB-KW"/>
</dbReference>
<keyword evidence="1" id="KW-0697">Rotamase</keyword>
<name>A0A0G1RG79_9BACT</name>
<dbReference type="AlphaFoldDB" id="A0A0G1RG79"/>
<dbReference type="Pfam" id="PF05697">
    <property type="entry name" value="Trigger_N"/>
    <property type="match status" value="1"/>
</dbReference>
<dbReference type="InterPro" id="IPR037041">
    <property type="entry name" value="Trigger_fac_C_sf"/>
</dbReference>
<evidence type="ECO:0000313" key="6">
    <source>
        <dbReference type="Proteomes" id="UP000034607"/>
    </source>
</evidence>
<dbReference type="EMBL" id="LCNM01000012">
    <property type="protein sequence ID" value="KKU56072.1"/>
    <property type="molecule type" value="Genomic_DNA"/>
</dbReference>
<gene>
    <name evidence="5" type="ORF">UX78_C0012G0005</name>
</gene>
<organism evidence="5 6">
    <name type="scientific">Candidatus Amesbacteria bacterium GW2011_GWA2_47_11</name>
    <dbReference type="NCBI Taxonomy" id="1618357"/>
    <lineage>
        <taxon>Bacteria</taxon>
        <taxon>Candidatus Amesiibacteriota</taxon>
    </lineage>
</organism>
<dbReference type="Gene3D" id="3.30.70.1050">
    <property type="entry name" value="Trigger factor ribosome-binding domain"/>
    <property type="match status" value="1"/>
</dbReference>
<dbReference type="SUPFAM" id="SSF109998">
    <property type="entry name" value="Triger factor/SurA peptide-binding domain-like"/>
    <property type="match status" value="1"/>
</dbReference>
<accession>A0A0G1RG79</accession>